<dbReference type="RefSeq" id="WP_210097033.1">
    <property type="nucleotide sequence ID" value="NZ_BAAAIO010000001.1"/>
</dbReference>
<proteinExistence type="predicted"/>
<evidence type="ECO:0000256" key="1">
    <source>
        <dbReference type="SAM" id="MobiDB-lite"/>
    </source>
</evidence>
<keyword evidence="2" id="KW-0472">Membrane</keyword>
<evidence type="ECO:0000313" key="3">
    <source>
        <dbReference type="EMBL" id="MBP2377711.1"/>
    </source>
</evidence>
<comment type="caution">
    <text evidence="3">The sequence shown here is derived from an EMBL/GenBank/DDBJ whole genome shotgun (WGS) entry which is preliminary data.</text>
</comment>
<evidence type="ECO:0000313" key="4">
    <source>
        <dbReference type="Proteomes" id="UP000703720"/>
    </source>
</evidence>
<dbReference type="Proteomes" id="UP000703720">
    <property type="component" value="Unassembled WGS sequence"/>
</dbReference>
<protein>
    <submittedName>
        <fullName evidence="3">Uncharacterized protein</fullName>
    </submittedName>
</protein>
<keyword evidence="2" id="KW-1133">Transmembrane helix</keyword>
<feature type="region of interest" description="Disordered" evidence="1">
    <location>
        <begin position="17"/>
        <end position="40"/>
    </location>
</feature>
<keyword evidence="2" id="KW-0812">Transmembrane</keyword>
<accession>A0ABS4WNU3</accession>
<feature type="transmembrane region" description="Helical" evidence="2">
    <location>
        <begin position="48"/>
        <end position="75"/>
    </location>
</feature>
<evidence type="ECO:0000256" key="2">
    <source>
        <dbReference type="SAM" id="Phobius"/>
    </source>
</evidence>
<sequence length="215" mass="23303">MTARIVTDGMVTARMPAEDAEASRVDGSVGRAPISEPEPVPRRRRRRVGLLACSILLVGVGIAFLTASIFAPAMVDRVTGDIKVSVQKQLQQIFAPDELPVIRLGAEGGMVELDHCDGTFTEMISYRIDGVPPLFAAHNNCGGDVILGWEIGQRVRVDGSDVVYEVVEERHTPKWSNVEELVGMSGEFMVQTCFYGENKMRFLALAPVGTPSDAG</sequence>
<organism evidence="3 4">
    <name type="scientific">Microbacterium phyllosphaerae</name>
    <dbReference type="NCBI Taxonomy" id="124798"/>
    <lineage>
        <taxon>Bacteria</taxon>
        <taxon>Bacillati</taxon>
        <taxon>Actinomycetota</taxon>
        <taxon>Actinomycetes</taxon>
        <taxon>Micrococcales</taxon>
        <taxon>Microbacteriaceae</taxon>
        <taxon>Microbacterium</taxon>
    </lineage>
</organism>
<dbReference type="EMBL" id="JAGIOA010000001">
    <property type="protein sequence ID" value="MBP2377711.1"/>
    <property type="molecule type" value="Genomic_DNA"/>
</dbReference>
<name>A0ABS4WNU3_9MICO</name>
<reference evidence="3 4" key="1">
    <citation type="submission" date="2021-03" db="EMBL/GenBank/DDBJ databases">
        <title>Sequencing the genomes of 1000 actinobacteria strains.</title>
        <authorList>
            <person name="Klenk H.-P."/>
        </authorList>
    </citation>
    <scope>NUCLEOTIDE SEQUENCE [LARGE SCALE GENOMIC DNA]</scope>
    <source>
        <strain evidence="3 4">DSM 13468</strain>
    </source>
</reference>
<keyword evidence="4" id="KW-1185">Reference proteome</keyword>
<gene>
    <name evidence="3" type="ORF">JOF42_001206</name>
</gene>